<evidence type="ECO:0008006" key="3">
    <source>
        <dbReference type="Google" id="ProtNLM"/>
    </source>
</evidence>
<organism evidence="1 2">
    <name type="scientific">Leptospira borgpetersenii serovar Javanica str. UI 09931</name>
    <dbReference type="NCBI Taxonomy" id="1049767"/>
    <lineage>
        <taxon>Bacteria</taxon>
        <taxon>Pseudomonadati</taxon>
        <taxon>Spirochaetota</taxon>
        <taxon>Spirochaetia</taxon>
        <taxon>Leptospirales</taxon>
        <taxon>Leptospiraceae</taxon>
        <taxon>Leptospira</taxon>
    </lineage>
</organism>
<dbReference type="Proteomes" id="UP000014570">
    <property type="component" value="Unassembled WGS sequence"/>
</dbReference>
<evidence type="ECO:0000313" key="1">
    <source>
        <dbReference type="EMBL" id="EPG56178.1"/>
    </source>
</evidence>
<comment type="caution">
    <text evidence="1">The sequence shown here is derived from an EMBL/GenBank/DDBJ whole genome shotgun (WGS) entry which is preliminary data.</text>
</comment>
<dbReference type="EMBL" id="AHNP02000014">
    <property type="protein sequence ID" value="EPG56178.1"/>
    <property type="molecule type" value="Genomic_DNA"/>
</dbReference>
<reference evidence="1 2" key="1">
    <citation type="submission" date="2013-04" db="EMBL/GenBank/DDBJ databases">
        <authorList>
            <person name="Harkins D.M."/>
            <person name="Durkin A.S."/>
            <person name="Brinkac L.M."/>
            <person name="Haft D.H."/>
            <person name="Selengut J.D."/>
            <person name="Sanka R."/>
            <person name="DePew J."/>
            <person name="Purushe J."/>
            <person name="Chanthongthip A."/>
            <person name="Lattana O."/>
            <person name="Phetsouvanh R."/>
            <person name="Newton P.N."/>
            <person name="Vinetz J.M."/>
            <person name="Sutton G.G."/>
            <person name="Nierman W.C."/>
            <person name="Fouts D.E."/>
        </authorList>
    </citation>
    <scope>NUCLEOTIDE SEQUENCE [LARGE SCALE GENOMIC DNA]</scope>
    <source>
        <strain evidence="1 2">UI 09931</strain>
    </source>
</reference>
<gene>
    <name evidence="1" type="ORF">LEP1GSC103_0590</name>
</gene>
<name>A0AAV3J6N5_LEPBO</name>
<evidence type="ECO:0000313" key="2">
    <source>
        <dbReference type="Proteomes" id="UP000014570"/>
    </source>
</evidence>
<protein>
    <recommendedName>
        <fullName evidence="3">Transposase domain protein</fullName>
    </recommendedName>
</protein>
<sequence length="67" mass="7845">MQVKILALYESLDKRKTMKSQDSKYVGIDCGKKVRGCSNQFRELARMSTVQHNGKRYQQFTKMVNLE</sequence>
<proteinExistence type="predicted"/>
<accession>A0AAV3J6N5</accession>
<dbReference type="AlphaFoldDB" id="A0AAV3J6N5"/>